<feature type="transmembrane region" description="Helical" evidence="7">
    <location>
        <begin position="204"/>
        <end position="223"/>
    </location>
</feature>
<dbReference type="Pfam" id="PF00860">
    <property type="entry name" value="Xan_ur_permease"/>
    <property type="match status" value="1"/>
</dbReference>
<dbReference type="RefSeq" id="WP_190239190.1">
    <property type="nucleotide sequence ID" value="NZ_QFGA01000001.1"/>
</dbReference>
<dbReference type="NCBIfam" id="NF037981">
    <property type="entry name" value="NCS2_1"/>
    <property type="match status" value="1"/>
</dbReference>
<feature type="transmembrane region" description="Helical" evidence="7">
    <location>
        <begin position="417"/>
        <end position="441"/>
    </location>
</feature>
<keyword evidence="5 7" id="KW-1133">Transmembrane helix</keyword>
<feature type="transmembrane region" description="Helical" evidence="7">
    <location>
        <begin position="360"/>
        <end position="378"/>
    </location>
</feature>
<feature type="transmembrane region" description="Helical" evidence="7">
    <location>
        <begin position="253"/>
        <end position="277"/>
    </location>
</feature>
<dbReference type="InterPro" id="IPR006043">
    <property type="entry name" value="NCS2"/>
</dbReference>
<reference evidence="8 9" key="1">
    <citation type="journal article" date="2018" name="Environ. Microbiol.">
        <title>Novel energy conservation strategies and behaviour of Pelotomaculum schinkii driving syntrophic propionate catabolism.</title>
        <authorList>
            <person name="Hidalgo-Ahumada C.A.P."/>
            <person name="Nobu M.K."/>
            <person name="Narihiro T."/>
            <person name="Tamaki H."/>
            <person name="Liu W.T."/>
            <person name="Kamagata Y."/>
            <person name="Stams A.J.M."/>
            <person name="Imachi H."/>
            <person name="Sousa D.Z."/>
        </authorList>
    </citation>
    <scope>NUCLEOTIDE SEQUENCE [LARGE SCALE GENOMIC DNA]</scope>
    <source>
        <strain evidence="8 9">HH</strain>
    </source>
</reference>
<keyword evidence="4 7" id="KW-0812">Transmembrane</keyword>
<dbReference type="PANTHER" id="PTHR42810:SF1">
    <property type="entry name" value="PURINE PERMEASE YWDJ-RELATED"/>
    <property type="match status" value="1"/>
</dbReference>
<organism evidence="8 9">
    <name type="scientific">Pelotomaculum schinkii</name>
    <dbReference type="NCBI Taxonomy" id="78350"/>
    <lineage>
        <taxon>Bacteria</taxon>
        <taxon>Bacillati</taxon>
        <taxon>Bacillota</taxon>
        <taxon>Clostridia</taxon>
        <taxon>Eubacteriales</taxon>
        <taxon>Desulfotomaculaceae</taxon>
        <taxon>Pelotomaculum</taxon>
    </lineage>
</organism>
<feature type="transmembrane region" description="Helical" evidence="7">
    <location>
        <begin position="144"/>
        <end position="167"/>
    </location>
</feature>
<protein>
    <submittedName>
        <fullName evidence="8">Putative purine permease YwdJ</fullName>
    </submittedName>
</protein>
<dbReference type="Proteomes" id="UP000298324">
    <property type="component" value="Unassembled WGS sequence"/>
</dbReference>
<gene>
    <name evidence="8" type="primary">ywdJ</name>
    <name evidence="8" type="ORF">Psch_00786</name>
</gene>
<evidence type="ECO:0000256" key="1">
    <source>
        <dbReference type="ARBA" id="ARBA00004141"/>
    </source>
</evidence>
<feature type="transmembrane region" description="Helical" evidence="7">
    <location>
        <begin position="390"/>
        <end position="411"/>
    </location>
</feature>
<feature type="transmembrane region" description="Helical" evidence="7">
    <location>
        <begin position="179"/>
        <end position="198"/>
    </location>
</feature>
<dbReference type="GO" id="GO:0005886">
    <property type="term" value="C:plasma membrane"/>
    <property type="evidence" value="ECO:0007669"/>
    <property type="project" value="TreeGrafter"/>
</dbReference>
<evidence type="ECO:0000256" key="6">
    <source>
        <dbReference type="ARBA" id="ARBA00023136"/>
    </source>
</evidence>
<dbReference type="GO" id="GO:0042907">
    <property type="term" value="F:xanthine transmembrane transporter activity"/>
    <property type="evidence" value="ECO:0007669"/>
    <property type="project" value="TreeGrafter"/>
</dbReference>
<dbReference type="PANTHER" id="PTHR42810">
    <property type="entry name" value="PURINE PERMEASE C1399.01C-RELATED"/>
    <property type="match status" value="1"/>
</dbReference>
<sequence length="447" mass="46900">MADSVPQRSENLLYGLDERPPLNRTLAYAAQWLIFTLANSAVVPVVVGNALGLDQSGIASLAQRTFFLQALASVLQVSFGHRLPIIEGPSGMWWGIFITLAAMAPGLGKPMAVLRTDLEFGVIITGLILVVIGLSGLIGRALKLFTPAVTGSVLVLLGLQLSGTFVRGMLGITTSHGQVDLKSSIISLVVVVIVVGFSLKAKGFLGSVAILAGIAGGWILAALAGVSHGVAWGYGSMVALPQIFAWGRPTFDLGIVLTCVLTGLLVLSNLVASVLAMERVLEAELPKRSYDRGVALTGFSDILSGLGATVGFVPYSAGAGMVSLTKVASRLPFVIFTAALLVMGLLPPVGVFLASIPEPVGYSALLASFCQMVGFGLKDYARMKLTSRDYFVVGLPLLFGTGLMFLPTGAFEGAPALVRYILGNGFIAGMLLCMLLEHVLLPKRYFT</sequence>
<feature type="transmembrane region" description="Helical" evidence="7">
    <location>
        <begin position="331"/>
        <end position="354"/>
    </location>
</feature>
<feature type="transmembrane region" description="Helical" evidence="7">
    <location>
        <begin position="29"/>
        <end position="53"/>
    </location>
</feature>
<dbReference type="EMBL" id="QFGA01000001">
    <property type="protein sequence ID" value="TEB07239.1"/>
    <property type="molecule type" value="Genomic_DNA"/>
</dbReference>
<evidence type="ECO:0000256" key="2">
    <source>
        <dbReference type="ARBA" id="ARBA00008821"/>
    </source>
</evidence>
<evidence type="ECO:0000256" key="3">
    <source>
        <dbReference type="ARBA" id="ARBA00022448"/>
    </source>
</evidence>
<comment type="subcellular location">
    <subcellularLocation>
        <location evidence="1">Membrane</location>
        <topology evidence="1">Multi-pass membrane protein</topology>
    </subcellularLocation>
</comment>
<dbReference type="AlphaFoldDB" id="A0A4Y7REN1"/>
<evidence type="ECO:0000256" key="5">
    <source>
        <dbReference type="ARBA" id="ARBA00022989"/>
    </source>
</evidence>
<evidence type="ECO:0000313" key="8">
    <source>
        <dbReference type="EMBL" id="TEB07239.1"/>
    </source>
</evidence>
<keyword evidence="6 7" id="KW-0472">Membrane</keyword>
<keyword evidence="3" id="KW-0813">Transport</keyword>
<comment type="caution">
    <text evidence="8">The sequence shown here is derived from an EMBL/GenBank/DDBJ whole genome shotgun (WGS) entry which is preliminary data.</text>
</comment>
<feature type="transmembrane region" description="Helical" evidence="7">
    <location>
        <begin position="230"/>
        <end position="247"/>
    </location>
</feature>
<feature type="transmembrane region" description="Helical" evidence="7">
    <location>
        <begin position="91"/>
        <end position="108"/>
    </location>
</feature>
<proteinExistence type="inferred from homology"/>
<comment type="similarity">
    <text evidence="2">Belongs to the nucleobase:cation symporter-2 (NCS2) (TC 2.A.40) family.</text>
</comment>
<evidence type="ECO:0000256" key="4">
    <source>
        <dbReference type="ARBA" id="ARBA00022692"/>
    </source>
</evidence>
<keyword evidence="9" id="KW-1185">Reference proteome</keyword>
<evidence type="ECO:0000313" key="9">
    <source>
        <dbReference type="Proteomes" id="UP000298324"/>
    </source>
</evidence>
<accession>A0A4Y7REN1</accession>
<feature type="transmembrane region" description="Helical" evidence="7">
    <location>
        <begin position="120"/>
        <end position="138"/>
    </location>
</feature>
<name>A0A4Y7REN1_9FIRM</name>
<evidence type="ECO:0000256" key="7">
    <source>
        <dbReference type="SAM" id="Phobius"/>
    </source>
</evidence>